<organism evidence="3 4">
    <name type="scientific">Blautia wexlerae</name>
    <dbReference type="NCBI Taxonomy" id="418240"/>
    <lineage>
        <taxon>Bacteria</taxon>
        <taxon>Bacillati</taxon>
        <taxon>Bacillota</taxon>
        <taxon>Clostridia</taxon>
        <taxon>Lachnospirales</taxon>
        <taxon>Lachnospiraceae</taxon>
        <taxon>Blautia</taxon>
    </lineage>
</organism>
<evidence type="ECO:0000256" key="1">
    <source>
        <dbReference type="PROSITE-ProRule" id="PRU00182"/>
    </source>
</evidence>
<gene>
    <name evidence="3" type="ORF">GT728_07610</name>
</gene>
<keyword evidence="1" id="KW-0694">RNA-binding</keyword>
<dbReference type="Pfam" id="PF18167">
    <property type="entry name" value="Sa_NUDIX"/>
    <property type="match status" value="1"/>
</dbReference>
<name>A0A6L8T3S1_9FIRM</name>
<comment type="caution">
    <text evidence="3">The sequence shown here is derived from an EMBL/GenBank/DDBJ whole genome shotgun (WGS) entry which is preliminary data.</text>
</comment>
<dbReference type="PROSITE" id="PS50889">
    <property type="entry name" value="S4"/>
    <property type="match status" value="1"/>
</dbReference>
<protein>
    <recommendedName>
        <fullName evidence="2">CD-NTase-associated protein 16 NUDIX domain-containing protein</fullName>
    </recommendedName>
</protein>
<reference evidence="3 4" key="1">
    <citation type="journal article" date="2019" name="Nat. Med.">
        <title>A library of human gut bacterial isolates paired with longitudinal multiomics data enables mechanistic microbiome research.</title>
        <authorList>
            <person name="Poyet M."/>
            <person name="Groussin M."/>
            <person name="Gibbons S.M."/>
            <person name="Avila-Pacheco J."/>
            <person name="Jiang X."/>
            <person name="Kearney S.M."/>
            <person name="Perrotta A.R."/>
            <person name="Berdy B."/>
            <person name="Zhao S."/>
            <person name="Lieberman T.D."/>
            <person name="Swanson P.K."/>
            <person name="Smith M."/>
            <person name="Roesemann S."/>
            <person name="Alexander J.E."/>
            <person name="Rich S.A."/>
            <person name="Livny J."/>
            <person name="Vlamakis H."/>
            <person name="Clish C."/>
            <person name="Bullock K."/>
            <person name="Deik A."/>
            <person name="Scott J."/>
            <person name="Pierce K.A."/>
            <person name="Xavier R.J."/>
            <person name="Alm E.J."/>
        </authorList>
    </citation>
    <scope>NUCLEOTIDE SEQUENCE [LARGE SCALE GENOMIC DNA]</scope>
    <source>
        <strain evidence="3 4">BIOML-A1</strain>
    </source>
</reference>
<dbReference type="AlphaFoldDB" id="A0A6L8T3S1"/>
<dbReference type="GO" id="GO:0003723">
    <property type="term" value="F:RNA binding"/>
    <property type="evidence" value="ECO:0007669"/>
    <property type="project" value="UniProtKB-KW"/>
</dbReference>
<sequence length="297" mass="34484">MKILKAVELGGLSLILTGVIILFEYNNWPAGSSLSGIALGFSLPAFWKSLQDITDTTNWKTSQRKLKRGDFIKNDTLVRISFAYLYRIKVGNKYLLVKNERGTEKYQPVGGVYKLAGNEKIELKNRYQVKDDDKISIDESSRDDYRLRIENKYLRKFMKRFDRRANRESIDNLSREFKEELIDKNIVNWNRISYRYCGRHITELHWGEHFQCYELLLADIIELLPTPEQENDLRNLMGLPSESYRFATAEEIISLGIDTNSGDLRETIADHTTKIIQENEGKLIKNKGVGKIYSVTI</sequence>
<evidence type="ECO:0000313" key="3">
    <source>
        <dbReference type="EMBL" id="MZL33071.1"/>
    </source>
</evidence>
<evidence type="ECO:0000259" key="2">
    <source>
        <dbReference type="Pfam" id="PF18167"/>
    </source>
</evidence>
<dbReference type="Proteomes" id="UP000477285">
    <property type="component" value="Unassembled WGS sequence"/>
</dbReference>
<feature type="domain" description="CD-NTase-associated protein 16 NUDIX" evidence="2">
    <location>
        <begin position="78"/>
        <end position="276"/>
    </location>
</feature>
<proteinExistence type="predicted"/>
<dbReference type="EMBL" id="WWVQ01000014">
    <property type="protein sequence ID" value="MZL33071.1"/>
    <property type="molecule type" value="Genomic_DNA"/>
</dbReference>
<evidence type="ECO:0000313" key="4">
    <source>
        <dbReference type="Proteomes" id="UP000477285"/>
    </source>
</evidence>
<accession>A0A6L8T3S1</accession>
<dbReference type="InterPro" id="IPR040829">
    <property type="entry name" value="Cap16_NUDIX"/>
</dbReference>
<dbReference type="RefSeq" id="WP_161233644.1">
    <property type="nucleotide sequence ID" value="NZ_WWVI01000013.1"/>
</dbReference>